<dbReference type="GO" id="GO:0005737">
    <property type="term" value="C:cytoplasm"/>
    <property type="evidence" value="ECO:0007669"/>
    <property type="project" value="TreeGrafter"/>
</dbReference>
<organism evidence="5 6">
    <name type="scientific">Paenibacillus xylanilyticus</name>
    <dbReference type="NCBI Taxonomy" id="248903"/>
    <lineage>
        <taxon>Bacteria</taxon>
        <taxon>Bacillati</taxon>
        <taxon>Bacillota</taxon>
        <taxon>Bacilli</taxon>
        <taxon>Bacillales</taxon>
        <taxon>Paenibacillaceae</taxon>
        <taxon>Paenibacillus</taxon>
    </lineage>
</organism>
<dbReference type="Proteomes" id="UP000526125">
    <property type="component" value="Unassembled WGS sequence"/>
</dbReference>
<dbReference type="InterPro" id="IPR036069">
    <property type="entry name" value="DUF34/NIF3_sf"/>
</dbReference>
<evidence type="ECO:0000313" key="5">
    <source>
        <dbReference type="EMBL" id="NUU76657.1"/>
    </source>
</evidence>
<gene>
    <name evidence="5" type="ORF">HP552_15620</name>
</gene>
<dbReference type="AlphaFoldDB" id="A0A7Y6EU34"/>
<name>A0A7Y6EU34_9BACL</name>
<dbReference type="Gene3D" id="3.40.1390.30">
    <property type="entry name" value="NIF3 (NGG1p interacting factor 3)-like"/>
    <property type="match status" value="2"/>
</dbReference>
<comment type="caution">
    <text evidence="5">The sequence shown here is derived from an EMBL/GenBank/DDBJ whole genome shotgun (WGS) entry which is preliminary data.</text>
</comment>
<comment type="similarity">
    <text evidence="1">Belongs to the GTP cyclohydrolase I type 2/NIF3 family.</text>
</comment>
<dbReference type="GO" id="GO:0046872">
    <property type="term" value="F:metal ion binding"/>
    <property type="evidence" value="ECO:0007669"/>
    <property type="project" value="UniProtKB-KW"/>
</dbReference>
<accession>A0A7Y6EU34</accession>
<evidence type="ECO:0000256" key="1">
    <source>
        <dbReference type="ARBA" id="ARBA00006964"/>
    </source>
</evidence>
<dbReference type="PANTHER" id="PTHR13799:SF14">
    <property type="entry name" value="GTP CYCLOHYDROLASE 1 TYPE 2 HOMOLOG"/>
    <property type="match status" value="1"/>
</dbReference>
<sequence length="265" mass="29785">MKITVQDLIHHLTAHVELRENTVDQLISGSMEQLVTGVIVTFMPSQHVIEQAIHQGANLIIAHEPPFYNHHSHTEWLTEDPVYQTKRSLIEKAGIAIYRCHDSIHQIQPDGITEGLIQALGWSSYVVQRKPEADIISFDDHMTVQRIAEHIKRTLGVEYVRIAGSLEMTCKRAAVLVGFRGNGNLTIPLLHNETLDLIIAGEGFEWETPEYIRDAVQQGKQKALIMMGHAESEAAGMKLLAARLDQAFPRLPVHFVGEQPVYKVL</sequence>
<dbReference type="EMBL" id="JABMCB010000185">
    <property type="protein sequence ID" value="NUU76657.1"/>
    <property type="molecule type" value="Genomic_DNA"/>
</dbReference>
<dbReference type="InterPro" id="IPR002678">
    <property type="entry name" value="DUF34/NIF3"/>
</dbReference>
<reference evidence="5 6" key="1">
    <citation type="submission" date="2020-05" db="EMBL/GenBank/DDBJ databases">
        <title>Genome Sequencing of Type Strains.</title>
        <authorList>
            <person name="Lemaire J.F."/>
            <person name="Inderbitzin P."/>
            <person name="Gregorio O.A."/>
            <person name="Collins S.B."/>
            <person name="Wespe N."/>
            <person name="Knight-Connoni V."/>
        </authorList>
    </citation>
    <scope>NUCLEOTIDE SEQUENCE [LARGE SCALE GENOMIC DNA]</scope>
    <source>
        <strain evidence="5 6">LMG 21957</strain>
    </source>
</reference>
<evidence type="ECO:0000256" key="4">
    <source>
        <dbReference type="PIRSR" id="PIRSR602678-1"/>
    </source>
</evidence>
<keyword evidence="3 4" id="KW-0479">Metal-binding</keyword>
<dbReference type="PANTHER" id="PTHR13799">
    <property type="entry name" value="NGG1 INTERACTING FACTOR 3"/>
    <property type="match status" value="1"/>
</dbReference>
<evidence type="ECO:0000256" key="2">
    <source>
        <dbReference type="ARBA" id="ARBA00022112"/>
    </source>
</evidence>
<feature type="binding site" evidence="4">
    <location>
        <position position="63"/>
    </location>
    <ligand>
        <name>a divalent metal cation</name>
        <dbReference type="ChEBI" id="CHEBI:60240"/>
        <label>1</label>
    </ligand>
</feature>
<evidence type="ECO:0000313" key="6">
    <source>
        <dbReference type="Proteomes" id="UP000526125"/>
    </source>
</evidence>
<keyword evidence="6" id="KW-1185">Reference proteome</keyword>
<feature type="binding site" evidence="4">
    <location>
        <position position="229"/>
    </location>
    <ligand>
        <name>a divalent metal cation</name>
        <dbReference type="ChEBI" id="CHEBI:60240"/>
        <label>1</label>
    </ligand>
</feature>
<dbReference type="SUPFAM" id="SSF102705">
    <property type="entry name" value="NIF3 (NGG1p interacting factor 3)-like"/>
    <property type="match status" value="1"/>
</dbReference>
<feature type="binding site" evidence="4">
    <location>
        <position position="233"/>
    </location>
    <ligand>
        <name>a divalent metal cation</name>
        <dbReference type="ChEBI" id="CHEBI:60240"/>
        <label>1</label>
    </ligand>
</feature>
<dbReference type="Pfam" id="PF01784">
    <property type="entry name" value="DUF34_NIF3"/>
    <property type="match status" value="1"/>
</dbReference>
<protein>
    <recommendedName>
        <fullName evidence="2">GTP cyclohydrolase 1 type 2 homolog</fullName>
    </recommendedName>
</protein>
<dbReference type="RefSeq" id="WP_175396334.1">
    <property type="nucleotide sequence ID" value="NZ_JABMCB010000185.1"/>
</dbReference>
<proteinExistence type="inferred from homology"/>
<evidence type="ECO:0000256" key="3">
    <source>
        <dbReference type="ARBA" id="ARBA00022723"/>
    </source>
</evidence>